<dbReference type="NCBIfam" id="TIGR03083">
    <property type="entry name" value="maleylpyruvate isomerase family mycothiol-dependent enzyme"/>
    <property type="match status" value="1"/>
</dbReference>
<dbReference type="InterPro" id="IPR034660">
    <property type="entry name" value="DinB/YfiT-like"/>
</dbReference>
<dbReference type="InterPro" id="IPR017518">
    <property type="entry name" value="CHP03084"/>
</dbReference>
<dbReference type="GO" id="GO:0046872">
    <property type="term" value="F:metal ion binding"/>
    <property type="evidence" value="ECO:0007669"/>
    <property type="project" value="InterPro"/>
</dbReference>
<dbReference type="NCBIfam" id="TIGR03084">
    <property type="entry name" value="TIGR03084 family metal-binding protein"/>
    <property type="match status" value="1"/>
</dbReference>
<feature type="domain" description="Mycothiol-dependent maleylpyruvate isomerase metal-binding" evidence="1">
    <location>
        <begin position="7"/>
        <end position="149"/>
    </location>
</feature>
<dbReference type="AlphaFoldDB" id="A0A7L5BXG7"/>
<proteinExistence type="predicted"/>
<dbReference type="KEGG" id="hdh:G5B40_06975"/>
<reference evidence="2 3" key="1">
    <citation type="submission" date="2020-02" db="EMBL/GenBank/DDBJ databases">
        <title>complete genome sequence of Rhodobacteraceae bacterium.</title>
        <authorList>
            <person name="Park J."/>
            <person name="Kim Y.-S."/>
            <person name="Kim K.-H."/>
        </authorList>
    </citation>
    <scope>NUCLEOTIDE SEQUENCE [LARGE SCALE GENOMIC DNA]</scope>
    <source>
        <strain evidence="2 3">RR4-56</strain>
    </source>
</reference>
<evidence type="ECO:0000313" key="2">
    <source>
        <dbReference type="EMBL" id="QIE55217.1"/>
    </source>
</evidence>
<dbReference type="Proteomes" id="UP000503336">
    <property type="component" value="Chromosome"/>
</dbReference>
<dbReference type="SUPFAM" id="SSF109854">
    <property type="entry name" value="DinB/YfiT-like putative metalloenzymes"/>
    <property type="match status" value="1"/>
</dbReference>
<accession>A0A7L5BXG7</accession>
<organism evidence="2 3">
    <name type="scientific">Pikeienuella piscinae</name>
    <dbReference type="NCBI Taxonomy" id="2748098"/>
    <lineage>
        <taxon>Bacteria</taxon>
        <taxon>Pseudomonadati</taxon>
        <taxon>Pseudomonadota</taxon>
        <taxon>Alphaproteobacteria</taxon>
        <taxon>Rhodobacterales</taxon>
        <taxon>Paracoccaceae</taxon>
        <taxon>Pikeienuella</taxon>
    </lineage>
</organism>
<evidence type="ECO:0000259" key="1">
    <source>
        <dbReference type="Pfam" id="PF11716"/>
    </source>
</evidence>
<dbReference type="RefSeq" id="WP_165096768.1">
    <property type="nucleotide sequence ID" value="NZ_CP049056.1"/>
</dbReference>
<protein>
    <submittedName>
        <fullName evidence="2">TIGR03084 family protein</fullName>
    </submittedName>
</protein>
<dbReference type="Gene3D" id="1.20.120.450">
    <property type="entry name" value="dinb family like domain"/>
    <property type="match status" value="1"/>
</dbReference>
<dbReference type="InterPro" id="IPR017517">
    <property type="entry name" value="Maleyloyr_isom"/>
</dbReference>
<keyword evidence="3" id="KW-1185">Reference proteome</keyword>
<sequence length="272" mass="29573">MREAEDFRAEARALAAVTAGLPDAAFGRATLFKGWTIGDVLGHLMMFDLAALLSATDEAGYDAFVAPIVAGMGRGRTLLDIQNDWLRERKDGLSGAALREEWRAGAERVADVFSGLDPKRRLRWLGPDMSARSSITARQMETWAHGQEVFDLLGEERRETDRVRNICHLGVATYGWTFANRGETAPEPAPYVRLTAPSGAIWEWGAPQEGNCVTGEAVGFAQVVAQTRNIADVDVRAVGAAATRWMAVAQCFAGPVNDPPAPGARFRMTGRR</sequence>
<gene>
    <name evidence="2" type="ORF">G5B40_06975</name>
</gene>
<dbReference type="Pfam" id="PF11716">
    <property type="entry name" value="MDMPI_N"/>
    <property type="match status" value="1"/>
</dbReference>
<name>A0A7L5BXG7_9RHOB</name>
<evidence type="ECO:0000313" key="3">
    <source>
        <dbReference type="Proteomes" id="UP000503336"/>
    </source>
</evidence>
<dbReference type="InterPro" id="IPR024344">
    <property type="entry name" value="MDMPI_metal-binding"/>
</dbReference>
<dbReference type="EMBL" id="CP049056">
    <property type="protein sequence ID" value="QIE55217.1"/>
    <property type="molecule type" value="Genomic_DNA"/>
</dbReference>